<feature type="region of interest" description="Disordered" evidence="7">
    <location>
        <begin position="120"/>
        <end position="199"/>
    </location>
</feature>
<evidence type="ECO:0000313" key="10">
    <source>
        <dbReference type="Proteomes" id="UP001219518"/>
    </source>
</evidence>
<comment type="subcellular location">
    <subcellularLocation>
        <location evidence="1">Membrane</location>
        <topology evidence="1">Multi-pass membrane protein</topology>
    </subcellularLocation>
</comment>
<keyword evidence="6 8" id="KW-0472">Membrane</keyword>
<name>A0AAE1HDK4_9NEOP</name>
<dbReference type="PANTHER" id="PTHR12316:SF20">
    <property type="entry name" value="NINJURIN-A"/>
    <property type="match status" value="1"/>
</dbReference>
<comment type="caution">
    <text evidence="9">The sequence shown here is derived from an EMBL/GenBank/DDBJ whole genome shotgun (WGS) entry which is preliminary data.</text>
</comment>
<dbReference type="PANTHER" id="PTHR12316">
    <property type="entry name" value="NINJURIN-RELATED"/>
    <property type="match status" value="1"/>
</dbReference>
<evidence type="ECO:0000256" key="1">
    <source>
        <dbReference type="ARBA" id="ARBA00004141"/>
    </source>
</evidence>
<reference evidence="9" key="2">
    <citation type="journal article" date="2023" name="BMC Genomics">
        <title>Pest status, molecular evolution, and epigenetic factors derived from the genome assembly of Frankliniella fusca, a thysanopteran phytovirus vector.</title>
        <authorList>
            <person name="Catto M.A."/>
            <person name="Labadie P.E."/>
            <person name="Jacobson A.L."/>
            <person name="Kennedy G.G."/>
            <person name="Srinivasan R."/>
            <person name="Hunt B.G."/>
        </authorList>
    </citation>
    <scope>NUCLEOTIDE SEQUENCE</scope>
    <source>
        <strain evidence="9">PL_HMW_Pooled</strain>
    </source>
</reference>
<evidence type="ECO:0000256" key="2">
    <source>
        <dbReference type="ARBA" id="ARBA00008141"/>
    </source>
</evidence>
<proteinExistence type="inferred from homology"/>
<evidence type="ECO:0000256" key="4">
    <source>
        <dbReference type="ARBA" id="ARBA00022889"/>
    </source>
</evidence>
<dbReference type="Proteomes" id="UP001219518">
    <property type="component" value="Unassembled WGS sequence"/>
</dbReference>
<keyword evidence="5 8" id="KW-1133">Transmembrane helix</keyword>
<dbReference type="GO" id="GO:0016020">
    <property type="term" value="C:membrane"/>
    <property type="evidence" value="ECO:0007669"/>
    <property type="project" value="UniProtKB-SubCell"/>
</dbReference>
<dbReference type="EMBL" id="JAHWGI010000960">
    <property type="protein sequence ID" value="KAK3918691.1"/>
    <property type="molecule type" value="Genomic_DNA"/>
</dbReference>
<evidence type="ECO:0000256" key="5">
    <source>
        <dbReference type="ARBA" id="ARBA00022989"/>
    </source>
</evidence>
<dbReference type="InterPro" id="IPR007007">
    <property type="entry name" value="Ninjurin"/>
</dbReference>
<dbReference type="AlphaFoldDB" id="A0AAE1HDK4"/>
<reference evidence="9" key="1">
    <citation type="submission" date="2021-07" db="EMBL/GenBank/DDBJ databases">
        <authorList>
            <person name="Catto M.A."/>
            <person name="Jacobson A."/>
            <person name="Kennedy G."/>
            <person name="Labadie P."/>
            <person name="Hunt B.G."/>
            <person name="Srinivasan R."/>
        </authorList>
    </citation>
    <scope>NUCLEOTIDE SEQUENCE</scope>
    <source>
        <strain evidence="9">PL_HMW_Pooled</strain>
        <tissue evidence="9">Head</tissue>
    </source>
</reference>
<evidence type="ECO:0000256" key="6">
    <source>
        <dbReference type="ARBA" id="ARBA00023136"/>
    </source>
</evidence>
<evidence type="ECO:0000256" key="3">
    <source>
        <dbReference type="ARBA" id="ARBA00022692"/>
    </source>
</evidence>
<protein>
    <submittedName>
        <fullName evidence="9">Ninjurin-1</fullName>
    </submittedName>
</protein>
<evidence type="ECO:0000256" key="8">
    <source>
        <dbReference type="SAM" id="Phobius"/>
    </source>
</evidence>
<feature type="transmembrane region" description="Helical" evidence="8">
    <location>
        <begin position="246"/>
        <end position="270"/>
    </location>
</feature>
<gene>
    <name evidence="9" type="ORF">KUF71_007938</name>
</gene>
<dbReference type="Pfam" id="PF04923">
    <property type="entry name" value="Ninjurin"/>
    <property type="match status" value="1"/>
</dbReference>
<accession>A0AAE1HDK4</accession>
<feature type="transmembrane region" description="Helical" evidence="8">
    <location>
        <begin position="291"/>
        <end position="314"/>
    </location>
</feature>
<organism evidence="9 10">
    <name type="scientific">Frankliniella fusca</name>
    <dbReference type="NCBI Taxonomy" id="407009"/>
    <lineage>
        <taxon>Eukaryota</taxon>
        <taxon>Metazoa</taxon>
        <taxon>Ecdysozoa</taxon>
        <taxon>Arthropoda</taxon>
        <taxon>Hexapoda</taxon>
        <taxon>Insecta</taxon>
        <taxon>Pterygota</taxon>
        <taxon>Neoptera</taxon>
        <taxon>Paraneoptera</taxon>
        <taxon>Thysanoptera</taxon>
        <taxon>Terebrantia</taxon>
        <taxon>Thripoidea</taxon>
        <taxon>Thripidae</taxon>
        <taxon>Frankliniella</taxon>
    </lineage>
</organism>
<keyword evidence="4" id="KW-0130">Cell adhesion</keyword>
<sequence>MWRALASPGVGGLLAGWSRGQPEHLHLRQLFVDVETRQTSALVCVSPLRFRARISQLKAPEKSTSMMDSRGKYSMALAPMASKEEDLEEMETPYAHLNAKPFSLPGNTTNMYQLKPLKEPDAEEFPPTRNPSEIGDDDPKNPEGGSSQPGVDSVDGAVNGIDDGLLPEKPSHPYPKAGSDPKFHGEYPPSSIPEIPFGLGPTPDLPDVNVYQHKKTVAQGMMDIALLSANANQLRYVLESGGNHPYYYASLTLIGISLLLQVVVGVGLILNSRYNVSYETSMRKANRINNYTVLAIFLITVMNVFISAFGIASVSNASFPVSPRLEEGGSEIELKD</sequence>
<evidence type="ECO:0000256" key="7">
    <source>
        <dbReference type="SAM" id="MobiDB-lite"/>
    </source>
</evidence>
<dbReference type="GO" id="GO:0007155">
    <property type="term" value="P:cell adhesion"/>
    <property type="evidence" value="ECO:0007669"/>
    <property type="project" value="UniProtKB-KW"/>
</dbReference>
<evidence type="ECO:0000313" key="9">
    <source>
        <dbReference type="EMBL" id="KAK3918691.1"/>
    </source>
</evidence>
<dbReference type="GO" id="GO:0042246">
    <property type="term" value="P:tissue regeneration"/>
    <property type="evidence" value="ECO:0007669"/>
    <property type="project" value="InterPro"/>
</dbReference>
<keyword evidence="3 8" id="KW-0812">Transmembrane</keyword>
<comment type="similarity">
    <text evidence="2">Belongs to the ninjurin family.</text>
</comment>
<keyword evidence="10" id="KW-1185">Reference proteome</keyword>